<dbReference type="PRINTS" id="PR00368">
    <property type="entry name" value="FADPNR"/>
</dbReference>
<dbReference type="Pfam" id="PF07992">
    <property type="entry name" value="Pyr_redox_2"/>
    <property type="match status" value="1"/>
</dbReference>
<evidence type="ECO:0000313" key="8">
    <source>
        <dbReference type="Proteomes" id="UP000199614"/>
    </source>
</evidence>
<evidence type="ECO:0000259" key="6">
    <source>
        <dbReference type="Pfam" id="PF14759"/>
    </source>
</evidence>
<evidence type="ECO:0000256" key="4">
    <source>
        <dbReference type="ARBA" id="ARBA00023002"/>
    </source>
</evidence>
<keyword evidence="3" id="KW-0274">FAD</keyword>
<name>A0A1I5FHG9_PSUAM</name>
<evidence type="ECO:0000256" key="2">
    <source>
        <dbReference type="ARBA" id="ARBA00022630"/>
    </source>
</evidence>
<dbReference type="Gene3D" id="3.50.50.60">
    <property type="entry name" value="FAD/NAD(P)-binding domain"/>
    <property type="match status" value="2"/>
</dbReference>
<evidence type="ECO:0000313" key="7">
    <source>
        <dbReference type="EMBL" id="SFO23258.1"/>
    </source>
</evidence>
<evidence type="ECO:0000256" key="3">
    <source>
        <dbReference type="ARBA" id="ARBA00022827"/>
    </source>
</evidence>
<keyword evidence="8" id="KW-1185">Reference proteome</keyword>
<dbReference type="GO" id="GO:0016651">
    <property type="term" value="F:oxidoreductase activity, acting on NAD(P)H"/>
    <property type="evidence" value="ECO:0007669"/>
    <property type="project" value="TreeGrafter"/>
</dbReference>
<gene>
    <name evidence="7" type="ORF">SAMN05216207_103825</name>
</gene>
<dbReference type="InterPro" id="IPR016156">
    <property type="entry name" value="FAD/NAD-linked_Rdtase_dimer_sf"/>
</dbReference>
<proteinExistence type="predicted"/>
<dbReference type="SUPFAM" id="SSF55424">
    <property type="entry name" value="FAD/NAD-linked reductases, dimerisation (C-terminal) domain"/>
    <property type="match status" value="1"/>
</dbReference>
<dbReference type="PANTHER" id="PTHR43557">
    <property type="entry name" value="APOPTOSIS-INDUCING FACTOR 1"/>
    <property type="match status" value="1"/>
</dbReference>
<dbReference type="Pfam" id="PF14759">
    <property type="entry name" value="Reductase_C"/>
    <property type="match status" value="1"/>
</dbReference>
<organism evidence="7 8">
    <name type="scientific">Pseudonocardia ammonioxydans</name>
    <dbReference type="NCBI Taxonomy" id="260086"/>
    <lineage>
        <taxon>Bacteria</taxon>
        <taxon>Bacillati</taxon>
        <taxon>Actinomycetota</taxon>
        <taxon>Actinomycetes</taxon>
        <taxon>Pseudonocardiales</taxon>
        <taxon>Pseudonocardiaceae</taxon>
        <taxon>Pseudonocardia</taxon>
    </lineage>
</organism>
<evidence type="ECO:0000256" key="1">
    <source>
        <dbReference type="ARBA" id="ARBA00001974"/>
    </source>
</evidence>
<dbReference type="InterPro" id="IPR036188">
    <property type="entry name" value="FAD/NAD-bd_sf"/>
</dbReference>
<dbReference type="GO" id="GO:0005737">
    <property type="term" value="C:cytoplasm"/>
    <property type="evidence" value="ECO:0007669"/>
    <property type="project" value="TreeGrafter"/>
</dbReference>
<dbReference type="STRING" id="260086.SAMN05216207_103825"/>
<evidence type="ECO:0000259" key="5">
    <source>
        <dbReference type="Pfam" id="PF07992"/>
    </source>
</evidence>
<protein>
    <submittedName>
        <fullName evidence="7">NADPH-dependent 2,4-dienoyl-CoA reductase, sulfur reductase</fullName>
    </submittedName>
</protein>
<feature type="domain" description="Reductase C-terminal" evidence="6">
    <location>
        <begin position="320"/>
        <end position="385"/>
    </location>
</feature>
<dbReference type="Gene3D" id="3.30.390.30">
    <property type="match status" value="1"/>
</dbReference>
<keyword evidence="4" id="KW-0560">Oxidoreductase</keyword>
<feature type="domain" description="FAD/NAD(P)-binding" evidence="5">
    <location>
        <begin position="3"/>
        <end position="298"/>
    </location>
</feature>
<keyword evidence="2" id="KW-0285">Flavoprotein</keyword>
<comment type="cofactor">
    <cofactor evidence="1">
        <name>FAD</name>
        <dbReference type="ChEBI" id="CHEBI:57692"/>
    </cofactor>
</comment>
<dbReference type="OrthoDB" id="4475657at2"/>
<dbReference type="AlphaFoldDB" id="A0A1I5FHG9"/>
<dbReference type="InterPro" id="IPR023753">
    <property type="entry name" value="FAD/NAD-binding_dom"/>
</dbReference>
<dbReference type="PRINTS" id="PR00411">
    <property type="entry name" value="PNDRDTASEI"/>
</dbReference>
<dbReference type="Proteomes" id="UP000199614">
    <property type="component" value="Unassembled WGS sequence"/>
</dbReference>
<dbReference type="EMBL" id="FOUY01000038">
    <property type="protein sequence ID" value="SFO23258.1"/>
    <property type="molecule type" value="Genomic_DNA"/>
</dbReference>
<accession>A0A1I5FHG9</accession>
<dbReference type="SUPFAM" id="SSF51905">
    <property type="entry name" value="FAD/NAD(P)-binding domain"/>
    <property type="match status" value="1"/>
</dbReference>
<dbReference type="PANTHER" id="PTHR43557:SF2">
    <property type="entry name" value="RIESKE DOMAIN-CONTAINING PROTEIN-RELATED"/>
    <property type="match status" value="1"/>
</dbReference>
<dbReference type="InterPro" id="IPR050446">
    <property type="entry name" value="FAD-oxidoreductase/Apoptosis"/>
</dbReference>
<reference evidence="7 8" key="1">
    <citation type="submission" date="2016-10" db="EMBL/GenBank/DDBJ databases">
        <authorList>
            <person name="de Groot N.N."/>
        </authorList>
    </citation>
    <scope>NUCLEOTIDE SEQUENCE [LARGE SCALE GENOMIC DNA]</scope>
    <source>
        <strain evidence="7 8">CGMCC 4.1877</strain>
    </source>
</reference>
<dbReference type="InterPro" id="IPR028202">
    <property type="entry name" value="Reductase_C"/>
</dbReference>
<sequence>MRRIVVVGAGLAGLRAAQELRSRGFDGDLRIVGDEPHMPYNRPPLSKQVLAGDMEPENCAFPLDDLDARWMLGTPAAGLNVGGRVLRLADGYDLPYDGLVIATGRRAREWPDRPDLSGFHVLRGLDDVIALRAAVVDRPRVAIVGAGFVGCEVAATLRTRGIDDIDLIDVAPHPMPALGHTIGERATRLHAARGIRLHMNTSVERFEGTERVTAVHLDEGTRIPADLVLIALGSAPNTEWLSGSGLELCEGNVLCDARCFALGHSDIVAAGDVATWPHPRVDGAPVRVEHWTNASDMARRAAQNLLAPASAEEYAPVPTFWSDQYDAAIKAVGLWGRSEEVRILEEDLETGHLIAEGHCSDGLIGALVINRNKEFIKYRRHLGERYGPVTC</sequence>